<reference evidence="5" key="1">
    <citation type="submission" date="2017-02" db="UniProtKB">
        <authorList>
            <consortium name="WormBaseParasite"/>
        </authorList>
    </citation>
    <scope>IDENTIFICATION</scope>
</reference>
<dbReference type="PANTHER" id="PTHR21435:SF1">
    <property type="entry name" value="MITOCHONDRIAL IMPORT INNER MEMBRANE TRANSLOCASE SUBUNIT TIM29"/>
    <property type="match status" value="1"/>
</dbReference>
<dbReference type="PANTHER" id="PTHR21435">
    <property type="entry name" value="MITOCHONDRIAL IMPORT INNER MEMBRANE TRANSLOCASE SUBUNIT TIM29"/>
    <property type="match status" value="1"/>
</dbReference>
<organism evidence="5">
    <name type="scientific">Hydatigena taeniaeformis</name>
    <name type="common">Feline tapeworm</name>
    <name type="synonym">Taenia taeniaeformis</name>
    <dbReference type="NCBI Taxonomy" id="6205"/>
    <lineage>
        <taxon>Eukaryota</taxon>
        <taxon>Metazoa</taxon>
        <taxon>Spiralia</taxon>
        <taxon>Lophotrochozoa</taxon>
        <taxon>Platyhelminthes</taxon>
        <taxon>Cestoda</taxon>
        <taxon>Eucestoda</taxon>
        <taxon>Cyclophyllidea</taxon>
        <taxon>Taeniidae</taxon>
        <taxon>Hydatigera</taxon>
    </lineage>
</organism>
<feature type="domain" description="Transcription factor TFIIIC triple barrel" evidence="2">
    <location>
        <begin position="253"/>
        <end position="363"/>
    </location>
</feature>
<dbReference type="GO" id="GO:0042721">
    <property type="term" value="C:TIM22 mitochondrial import inner membrane insertion complex"/>
    <property type="evidence" value="ECO:0007669"/>
    <property type="project" value="InterPro"/>
</dbReference>
<dbReference type="GO" id="GO:0045039">
    <property type="term" value="P:protein insertion into mitochondrial inner membrane"/>
    <property type="evidence" value="ECO:0007669"/>
    <property type="project" value="TreeGrafter"/>
</dbReference>
<dbReference type="OrthoDB" id="5970620at2759"/>
<evidence type="ECO:0000313" key="4">
    <source>
        <dbReference type="Proteomes" id="UP000274429"/>
    </source>
</evidence>
<dbReference type="Proteomes" id="UP000274429">
    <property type="component" value="Unassembled WGS sequence"/>
</dbReference>
<dbReference type="Pfam" id="PF10171">
    <property type="entry name" value="Tim29"/>
    <property type="match status" value="1"/>
</dbReference>
<gene>
    <name evidence="3" type="ORF">TTAC_LOCUS6249</name>
</gene>
<dbReference type="InterPro" id="IPR019322">
    <property type="entry name" value="TIMM29"/>
</dbReference>
<dbReference type="AlphaFoldDB" id="A0A0R3WZM7"/>
<protein>
    <submittedName>
        <fullName evidence="5">TFIIIC_sub6 domain-containing protein</fullName>
    </submittedName>
</protein>
<evidence type="ECO:0000259" key="2">
    <source>
        <dbReference type="Pfam" id="PF10419"/>
    </source>
</evidence>
<dbReference type="InterPro" id="IPR019481">
    <property type="entry name" value="TFIIIC_triple_barrel"/>
</dbReference>
<dbReference type="EMBL" id="UYWX01020297">
    <property type="protein sequence ID" value="VDM30433.1"/>
    <property type="molecule type" value="Genomic_DNA"/>
</dbReference>
<feature type="compositionally biased region" description="Polar residues" evidence="1">
    <location>
        <begin position="206"/>
        <end position="217"/>
    </location>
</feature>
<evidence type="ECO:0000313" key="3">
    <source>
        <dbReference type="EMBL" id="VDM30433.1"/>
    </source>
</evidence>
<evidence type="ECO:0000256" key="1">
    <source>
        <dbReference type="SAM" id="MobiDB-lite"/>
    </source>
</evidence>
<name>A0A0R3WZM7_HYDTA</name>
<accession>A0A0R3WZM7</accession>
<keyword evidence="4" id="KW-1185">Reference proteome</keyword>
<reference evidence="3 4" key="2">
    <citation type="submission" date="2018-11" db="EMBL/GenBank/DDBJ databases">
        <authorList>
            <consortium name="Pathogen Informatics"/>
        </authorList>
    </citation>
    <scope>NUCLEOTIDE SEQUENCE [LARGE SCALE GENOMIC DNA]</scope>
</reference>
<feature type="region of interest" description="Disordered" evidence="1">
    <location>
        <begin position="199"/>
        <end position="241"/>
    </location>
</feature>
<dbReference type="STRING" id="6205.A0A0R3WZM7"/>
<proteinExistence type="predicted"/>
<dbReference type="WBParaSite" id="TTAC_0000626401-mRNA-1">
    <property type="protein sequence ID" value="TTAC_0000626401-mRNA-1"/>
    <property type="gene ID" value="TTAC_0000626401"/>
</dbReference>
<evidence type="ECO:0000313" key="5">
    <source>
        <dbReference type="WBParaSite" id="TTAC_0000626401-mRNA-1"/>
    </source>
</evidence>
<dbReference type="Pfam" id="PF10419">
    <property type="entry name" value="TFIIIC_sub6"/>
    <property type="match status" value="1"/>
</dbReference>
<dbReference type="Gene3D" id="2.60.40.4370">
    <property type="match status" value="1"/>
</dbReference>
<sequence length="366" mass="40830">MRSHKLDGYGVYFQQIGSDYASTFRDTLKQVRDRPIRFAAIATTICAISTVYIACPHEFDYRAALLNASVDLWDTPASLQSQRSLIHIEERVTALFHGHLRYCSLLGLVHFVWRDDRTDGCRLYSEICPYANASSCSVSDSQIGSFRSFLRLFLYDAPPGKDVDEVGFADRARLNFTGALQLMPPLQLSDELKPGEIPERHEDASEQASHASTSSVPAQEETMESTGSHETIETANDPCKLEGGENEWEVVNETLVYADCVGAVESELMESGKSVLLVDLDAESPLIQIGPAIFQGTYADCLGTNLIFEKHHPDPENTQPSMKTIARPSIEIFASRAKNSVRPYFTYFGKTSKNLNLQRVFLKPKE</sequence>